<dbReference type="PANTHER" id="PTHR43591">
    <property type="entry name" value="METHYLTRANSFERASE"/>
    <property type="match status" value="1"/>
</dbReference>
<evidence type="ECO:0000313" key="3">
    <source>
        <dbReference type="Proteomes" id="UP000789508"/>
    </source>
</evidence>
<name>A0A9N8WRY0_9GLOM</name>
<sequence length="314" mass="35783">MGNQHSKKSKRRYFKSSVSSTSSDEHLSSSEDLIFRYVSGRKFHRDIPNIFPVDETEMIKSEKNQAIARLVWQGNFSSPIEDRLKAGGLKILDVGCGPGTWIIEMAKTYPLCTFIGVDIVYSLRELPENVKFIEANILHGIPIASGEFDFVVMHFLNGCFIRRQWESIIIKEVARVMKPGAWFEWMECDITLENQGEVTKILSQALVSGIKSQGVNPWIFAEIPRMLANSGIFMNISIGKRLTIYSSAAGKSGELSKENFINTFHTLKKQTMEFMSITSHEYDRLLNKALGEIEMYQTGSNYYRFCAQRNDDNE</sequence>
<dbReference type="PANTHER" id="PTHR43591:SF24">
    <property type="entry name" value="2-METHOXY-6-POLYPRENYL-1,4-BENZOQUINOL METHYLASE, MITOCHONDRIAL"/>
    <property type="match status" value="1"/>
</dbReference>
<gene>
    <name evidence="2" type="ORF">ALEPTO_LOCUS3162</name>
</gene>
<feature type="domain" description="Methyltransferase" evidence="1">
    <location>
        <begin position="91"/>
        <end position="180"/>
    </location>
</feature>
<dbReference type="Proteomes" id="UP000789508">
    <property type="component" value="Unassembled WGS sequence"/>
</dbReference>
<dbReference type="EMBL" id="CAJVPS010000555">
    <property type="protein sequence ID" value="CAG8494547.1"/>
    <property type="molecule type" value="Genomic_DNA"/>
</dbReference>
<reference evidence="2" key="1">
    <citation type="submission" date="2021-06" db="EMBL/GenBank/DDBJ databases">
        <authorList>
            <person name="Kallberg Y."/>
            <person name="Tangrot J."/>
            <person name="Rosling A."/>
        </authorList>
    </citation>
    <scope>NUCLEOTIDE SEQUENCE</scope>
    <source>
        <strain evidence="2">FL130A</strain>
    </source>
</reference>
<dbReference type="InterPro" id="IPR029063">
    <property type="entry name" value="SAM-dependent_MTases_sf"/>
</dbReference>
<proteinExistence type="predicted"/>
<evidence type="ECO:0000313" key="2">
    <source>
        <dbReference type="EMBL" id="CAG8494547.1"/>
    </source>
</evidence>
<accession>A0A9N8WRY0</accession>
<dbReference type="OrthoDB" id="2013972at2759"/>
<dbReference type="AlphaFoldDB" id="A0A9N8WRY0"/>
<dbReference type="InterPro" id="IPR041698">
    <property type="entry name" value="Methyltransf_25"/>
</dbReference>
<dbReference type="GO" id="GO:0008168">
    <property type="term" value="F:methyltransferase activity"/>
    <property type="evidence" value="ECO:0007669"/>
    <property type="project" value="TreeGrafter"/>
</dbReference>
<evidence type="ECO:0000259" key="1">
    <source>
        <dbReference type="Pfam" id="PF13649"/>
    </source>
</evidence>
<keyword evidence="3" id="KW-1185">Reference proteome</keyword>
<dbReference type="Pfam" id="PF13649">
    <property type="entry name" value="Methyltransf_25"/>
    <property type="match status" value="1"/>
</dbReference>
<protein>
    <submittedName>
        <fullName evidence="2">6051_t:CDS:1</fullName>
    </submittedName>
</protein>
<dbReference type="SUPFAM" id="SSF53335">
    <property type="entry name" value="S-adenosyl-L-methionine-dependent methyltransferases"/>
    <property type="match status" value="1"/>
</dbReference>
<dbReference type="CDD" id="cd02440">
    <property type="entry name" value="AdoMet_MTases"/>
    <property type="match status" value="1"/>
</dbReference>
<dbReference type="Gene3D" id="3.40.50.150">
    <property type="entry name" value="Vaccinia Virus protein VP39"/>
    <property type="match status" value="1"/>
</dbReference>
<comment type="caution">
    <text evidence="2">The sequence shown here is derived from an EMBL/GenBank/DDBJ whole genome shotgun (WGS) entry which is preliminary data.</text>
</comment>
<organism evidence="2 3">
    <name type="scientific">Ambispora leptoticha</name>
    <dbReference type="NCBI Taxonomy" id="144679"/>
    <lineage>
        <taxon>Eukaryota</taxon>
        <taxon>Fungi</taxon>
        <taxon>Fungi incertae sedis</taxon>
        <taxon>Mucoromycota</taxon>
        <taxon>Glomeromycotina</taxon>
        <taxon>Glomeromycetes</taxon>
        <taxon>Archaeosporales</taxon>
        <taxon>Ambisporaceae</taxon>
        <taxon>Ambispora</taxon>
    </lineage>
</organism>